<dbReference type="HOGENOM" id="CLU_1752970_0_0_1"/>
<protein>
    <recommendedName>
        <fullName evidence="3">Integrase core domain containing protein</fullName>
    </recommendedName>
</protein>
<evidence type="ECO:0000313" key="1">
    <source>
        <dbReference type="EnsemblPlants" id="PGSC0003DMT400085428"/>
    </source>
</evidence>
<dbReference type="AlphaFoldDB" id="M1D9H0"/>
<keyword evidence="2" id="KW-1185">Reference proteome</keyword>
<proteinExistence type="predicted"/>
<dbReference type="InParanoid" id="M1D9H0"/>
<name>M1D9H0_SOLTU</name>
<reference evidence="2" key="1">
    <citation type="journal article" date="2011" name="Nature">
        <title>Genome sequence and analysis of the tuber crop potato.</title>
        <authorList>
            <consortium name="The Potato Genome Sequencing Consortium"/>
        </authorList>
    </citation>
    <scope>NUCLEOTIDE SEQUENCE [LARGE SCALE GENOMIC DNA]</scope>
    <source>
        <strain evidence="2">cv. DM1-3 516 R44</strain>
    </source>
</reference>
<accession>M1D9H0</accession>
<evidence type="ECO:0008006" key="3">
    <source>
        <dbReference type="Google" id="ProtNLM"/>
    </source>
</evidence>
<evidence type="ECO:0000313" key="2">
    <source>
        <dbReference type="Proteomes" id="UP000011115"/>
    </source>
</evidence>
<dbReference type="Gramene" id="PGSC0003DMT400085428">
    <property type="protein sequence ID" value="PGSC0003DMT400085428"/>
    <property type="gene ID" value="PGSC0003DMG400034999"/>
</dbReference>
<sequence length="149" mass="16176">MNGDEPVPVYRYQIMVPFRSVPCTGSMYPIPSRILPDRNGTGTTRSGAQPYSWSCGSFNQSWTTPTARRLRQTPGSSASVMSPRLTVVVTSCEPITQASLIRMRQPAHSVDFRGANIESSIPGMIQATLDDDVTPLSTTINALAARIAM</sequence>
<dbReference type="Proteomes" id="UP000011115">
    <property type="component" value="Unassembled WGS sequence"/>
</dbReference>
<reference evidence="1" key="2">
    <citation type="submission" date="2015-06" db="UniProtKB">
        <authorList>
            <consortium name="EnsemblPlants"/>
        </authorList>
    </citation>
    <scope>IDENTIFICATION</scope>
    <source>
        <strain evidence="1">DM1-3 516 R44</strain>
    </source>
</reference>
<organism evidence="1 2">
    <name type="scientific">Solanum tuberosum</name>
    <name type="common">Potato</name>
    <dbReference type="NCBI Taxonomy" id="4113"/>
    <lineage>
        <taxon>Eukaryota</taxon>
        <taxon>Viridiplantae</taxon>
        <taxon>Streptophyta</taxon>
        <taxon>Embryophyta</taxon>
        <taxon>Tracheophyta</taxon>
        <taxon>Spermatophyta</taxon>
        <taxon>Magnoliopsida</taxon>
        <taxon>eudicotyledons</taxon>
        <taxon>Gunneridae</taxon>
        <taxon>Pentapetalae</taxon>
        <taxon>asterids</taxon>
        <taxon>lamiids</taxon>
        <taxon>Solanales</taxon>
        <taxon>Solanaceae</taxon>
        <taxon>Solanoideae</taxon>
        <taxon>Solaneae</taxon>
        <taxon>Solanum</taxon>
    </lineage>
</organism>
<dbReference type="PaxDb" id="4113-PGSC0003DMT400085428"/>
<dbReference type="EnsemblPlants" id="PGSC0003DMT400085428">
    <property type="protein sequence ID" value="PGSC0003DMT400085428"/>
    <property type="gene ID" value="PGSC0003DMG400034999"/>
</dbReference>